<gene>
    <name evidence="1" type="ORF">EQG61_05745</name>
</gene>
<dbReference type="RefSeq" id="WP_129460947.1">
    <property type="nucleotide sequence ID" value="NZ_SBKN01000002.1"/>
</dbReference>
<dbReference type="EMBL" id="SBKN01000002">
    <property type="protein sequence ID" value="RXR23468.1"/>
    <property type="molecule type" value="Genomic_DNA"/>
</dbReference>
<dbReference type="AlphaFoldDB" id="A0A4Q1KBJ3"/>
<comment type="caution">
    <text evidence="1">The sequence shown here is derived from an EMBL/GenBank/DDBJ whole genome shotgun (WGS) entry which is preliminary data.</text>
</comment>
<dbReference type="Proteomes" id="UP000289857">
    <property type="component" value="Unassembled WGS sequence"/>
</dbReference>
<evidence type="ECO:0000313" key="2">
    <source>
        <dbReference type="Proteomes" id="UP000289857"/>
    </source>
</evidence>
<keyword evidence="2" id="KW-1185">Reference proteome</keyword>
<name>A0A4Q1KBJ3_9FLAO</name>
<sequence>MSGNEFSKDALTEEEAFWVMWYFLEGHYELAGGEFDLSDILSASQPFEFDDNGHFDGQVKGNRRVAPADNGMVWHWNEAVKKYREHGRPKPTPL</sequence>
<accession>A0A4Q1KBJ3</accession>
<evidence type="ECO:0000313" key="1">
    <source>
        <dbReference type="EMBL" id="RXR23468.1"/>
    </source>
</evidence>
<reference evidence="2" key="1">
    <citation type="submission" date="2019-01" db="EMBL/GenBank/DDBJ databases">
        <title>Cytophagaceae bacterium strain CAR-16.</title>
        <authorList>
            <person name="Chen W.-M."/>
        </authorList>
    </citation>
    <scope>NUCLEOTIDE SEQUENCE [LARGE SCALE GENOMIC DNA]</scope>
    <source>
        <strain evidence="2">WWJ-16</strain>
    </source>
</reference>
<organism evidence="1 2">
    <name type="scientific">Flavobacterium stagni</name>
    <dbReference type="NCBI Taxonomy" id="2506421"/>
    <lineage>
        <taxon>Bacteria</taxon>
        <taxon>Pseudomonadati</taxon>
        <taxon>Bacteroidota</taxon>
        <taxon>Flavobacteriia</taxon>
        <taxon>Flavobacteriales</taxon>
        <taxon>Flavobacteriaceae</taxon>
        <taxon>Flavobacterium</taxon>
    </lineage>
</organism>
<protein>
    <submittedName>
        <fullName evidence="1">Uncharacterized protein</fullName>
    </submittedName>
</protein>
<dbReference type="OrthoDB" id="6400584at2"/>
<proteinExistence type="predicted"/>